<keyword evidence="2" id="KW-1185">Reference proteome</keyword>
<dbReference type="AlphaFoldDB" id="A0A8K1G8Y7"/>
<protein>
    <recommendedName>
        <fullName evidence="3">Reverse transcriptase domain-containing protein</fullName>
    </recommendedName>
</protein>
<dbReference type="Proteomes" id="UP000796761">
    <property type="component" value="Unassembled WGS sequence"/>
</dbReference>
<sequence>MNWLGPENGGEWCCLQLGTVTSGAPQASVLGPALFNIFIDDMDEAIESYIGALNDRVSPGCLQPSASAGREEKRWTLTPQQLLAVKGKKYPTLFWDYFCVLRLKRPLKQSVDICEEN</sequence>
<comment type="caution">
    <text evidence="1">The sequence shown here is derived from an EMBL/GenBank/DDBJ whole genome shotgun (WGS) entry which is preliminary data.</text>
</comment>
<evidence type="ECO:0000313" key="2">
    <source>
        <dbReference type="Proteomes" id="UP000796761"/>
    </source>
</evidence>
<gene>
    <name evidence="1" type="ORF">HGM15179_013550</name>
</gene>
<accession>A0A8K1G8Y7</accession>
<dbReference type="EMBL" id="SWJQ01000501">
    <property type="protein sequence ID" value="TRZ13555.1"/>
    <property type="molecule type" value="Genomic_DNA"/>
</dbReference>
<evidence type="ECO:0000313" key="1">
    <source>
        <dbReference type="EMBL" id="TRZ13555.1"/>
    </source>
</evidence>
<proteinExistence type="predicted"/>
<organism evidence="1 2">
    <name type="scientific">Zosterops borbonicus</name>
    <dbReference type="NCBI Taxonomy" id="364589"/>
    <lineage>
        <taxon>Eukaryota</taxon>
        <taxon>Metazoa</taxon>
        <taxon>Chordata</taxon>
        <taxon>Craniata</taxon>
        <taxon>Vertebrata</taxon>
        <taxon>Euteleostomi</taxon>
        <taxon>Archelosauria</taxon>
        <taxon>Archosauria</taxon>
        <taxon>Dinosauria</taxon>
        <taxon>Saurischia</taxon>
        <taxon>Theropoda</taxon>
        <taxon>Coelurosauria</taxon>
        <taxon>Aves</taxon>
        <taxon>Neognathae</taxon>
        <taxon>Neoaves</taxon>
        <taxon>Telluraves</taxon>
        <taxon>Australaves</taxon>
        <taxon>Passeriformes</taxon>
        <taxon>Sylvioidea</taxon>
        <taxon>Zosteropidae</taxon>
        <taxon>Zosterops</taxon>
    </lineage>
</organism>
<reference evidence="1" key="1">
    <citation type="submission" date="2019-04" db="EMBL/GenBank/DDBJ databases">
        <title>Genome assembly of Zosterops borbonicus 15179.</title>
        <authorList>
            <person name="Leroy T."/>
            <person name="Anselmetti Y."/>
            <person name="Tilak M.-K."/>
            <person name="Nabholz B."/>
        </authorList>
    </citation>
    <scope>NUCLEOTIDE SEQUENCE</scope>
    <source>
        <strain evidence="1">HGM_15179</strain>
        <tissue evidence="1">Muscle</tissue>
    </source>
</reference>
<name>A0A8K1G8Y7_9PASS</name>
<dbReference type="OrthoDB" id="416454at2759"/>
<evidence type="ECO:0008006" key="3">
    <source>
        <dbReference type="Google" id="ProtNLM"/>
    </source>
</evidence>